<feature type="compositionally biased region" description="Acidic residues" evidence="5">
    <location>
        <begin position="1608"/>
        <end position="1631"/>
    </location>
</feature>
<feature type="domain" description="ZZ-type" evidence="6">
    <location>
        <begin position="887"/>
        <end position="940"/>
    </location>
</feature>
<keyword evidence="2 4" id="KW-0863">Zinc-finger</keyword>
<dbReference type="Gene3D" id="3.30.60.90">
    <property type="match status" value="4"/>
</dbReference>
<evidence type="ECO:0000256" key="2">
    <source>
        <dbReference type="ARBA" id="ARBA00022771"/>
    </source>
</evidence>
<dbReference type="PANTHER" id="PTHR20930:SF0">
    <property type="entry name" value="PROTEIN ILRUN"/>
    <property type="match status" value="1"/>
</dbReference>
<dbReference type="InterPro" id="IPR000433">
    <property type="entry name" value="Znf_ZZ"/>
</dbReference>
<keyword evidence="3" id="KW-0862">Zinc</keyword>
<dbReference type="InterPro" id="IPR043145">
    <property type="entry name" value="Znf_ZZ_sf"/>
</dbReference>
<feature type="region of interest" description="Disordered" evidence="5">
    <location>
        <begin position="1567"/>
        <end position="1631"/>
    </location>
</feature>
<dbReference type="Pfam" id="PF00569">
    <property type="entry name" value="ZZ"/>
    <property type="match status" value="4"/>
</dbReference>
<dbReference type="CDD" id="cd02340">
    <property type="entry name" value="ZZ_NBR1_like"/>
    <property type="match status" value="2"/>
</dbReference>
<dbReference type="Gene3D" id="2.60.40.10">
    <property type="entry name" value="Immunoglobulins"/>
    <property type="match status" value="1"/>
</dbReference>
<feature type="region of interest" description="Disordered" evidence="5">
    <location>
        <begin position="273"/>
        <end position="316"/>
    </location>
</feature>
<evidence type="ECO:0000259" key="6">
    <source>
        <dbReference type="PROSITE" id="PS50135"/>
    </source>
</evidence>
<feature type="region of interest" description="Disordered" evidence="5">
    <location>
        <begin position="1264"/>
        <end position="1324"/>
    </location>
</feature>
<proteinExistence type="predicted"/>
<dbReference type="SUPFAM" id="SSF57850">
    <property type="entry name" value="RING/U-box"/>
    <property type="match status" value="4"/>
</dbReference>
<evidence type="ECO:0000256" key="4">
    <source>
        <dbReference type="PROSITE-ProRule" id="PRU00228"/>
    </source>
</evidence>
<dbReference type="OrthoDB" id="2507445at2759"/>
<comment type="caution">
    <text evidence="7">The sequence shown here is derived from an EMBL/GenBank/DDBJ whole genome shotgun (WGS) entry which is preliminary data.</text>
</comment>
<evidence type="ECO:0000256" key="3">
    <source>
        <dbReference type="ARBA" id="ARBA00022833"/>
    </source>
</evidence>
<dbReference type="CDD" id="cd02249">
    <property type="entry name" value="ZZ"/>
    <property type="match status" value="2"/>
</dbReference>
<feature type="compositionally biased region" description="Polar residues" evidence="5">
    <location>
        <begin position="818"/>
        <end position="829"/>
    </location>
</feature>
<evidence type="ECO:0000256" key="1">
    <source>
        <dbReference type="ARBA" id="ARBA00022723"/>
    </source>
</evidence>
<feature type="compositionally biased region" description="Polar residues" evidence="5">
    <location>
        <begin position="290"/>
        <end position="305"/>
    </location>
</feature>
<accession>A0A9P6N7I0</accession>
<dbReference type="CDD" id="cd14947">
    <property type="entry name" value="NBR1_like"/>
    <property type="match status" value="1"/>
</dbReference>
<feature type="compositionally biased region" description="Polar residues" evidence="5">
    <location>
        <begin position="1302"/>
        <end position="1322"/>
    </location>
</feature>
<feature type="compositionally biased region" description="Basic and acidic residues" evidence="5">
    <location>
        <begin position="112"/>
        <end position="125"/>
    </location>
</feature>
<dbReference type="GO" id="GO:0008270">
    <property type="term" value="F:zinc ion binding"/>
    <property type="evidence" value="ECO:0007669"/>
    <property type="project" value="UniProtKB-KW"/>
</dbReference>
<dbReference type="PROSITE" id="PS01357">
    <property type="entry name" value="ZF_ZZ_1"/>
    <property type="match status" value="1"/>
</dbReference>
<evidence type="ECO:0000313" key="7">
    <source>
        <dbReference type="EMBL" id="KAG0140743.1"/>
    </source>
</evidence>
<dbReference type="Proteomes" id="UP000886653">
    <property type="component" value="Unassembled WGS sequence"/>
</dbReference>
<name>A0A9P6N7I0_9BASI</name>
<feature type="domain" description="ZZ-type" evidence="6">
    <location>
        <begin position="1106"/>
        <end position="1161"/>
    </location>
</feature>
<feature type="compositionally biased region" description="Basic and acidic residues" evidence="5">
    <location>
        <begin position="1569"/>
        <end position="1579"/>
    </location>
</feature>
<dbReference type="PANTHER" id="PTHR20930">
    <property type="entry name" value="OVARIAN CARCINOMA ANTIGEN CA125-RELATED"/>
    <property type="match status" value="1"/>
</dbReference>
<sequence>MIPTHFVFKVCLASSDQSSPALNRKYSYTGTVLAEDVYKGLHTRAEQSFNLLPGTYDLAITVPLNEHPLPLESYAQFRETLNFVFLDPNPFKIDYRSRTVLTFVVTPKPLSQRDHATAAGDSRRSDVRHKGRLPPLRRCMLRPASSFMHSVSPIFESPERRFQTYGSSGRPTFPSTNASQAFLELLNTDTSTQHSGDGVPPSVCPPEVVHPAIDVQPSVGVSSEGSSLFNKPCTTFQSTSSTLASLQETNRQIREQRRDLVRAVNQGVARKLAGFAMGPHRQTHMARTIPTHNSRETPSTGSSTVPDGRKPACDNGVSQKVDRVINPTYDVGPSQNEDAAINFELPEHQQNYPYFVNPHFNFSNLKSNTESQFAGIYNTIISQAFHSNPRYTVIAQVRSGITIIEVYYRADNDIIRPVLVAQCFPLGALSGASGRKQADDLIRARFISVSSHVAIPRFHALSLCGSKTRFYMLDTSSGLILPKHENIPAPNRVLPRDFLGNAWQCDLTTSIGISTLKSVLADVRAMSEGLTTAQAHIRLHLLNEVTGRLLRPLSSGSVDVGNAPPSHNAVQQTMPGAFTPESSVLENPDGVTYLSSFANLSSQATWPDGLFSEGGGPVYSIGNLNRVIHAFFGTTDFIVSPAALFPVHSGGGSVLRFIVRNSKEHPVLLVQVSPTLATAQDRHETDMLMRQFYEHSWGSCVLPQLHGISVSHHSVRFYTLDTITRLISPISDSMPSINHVLPHNYLANAWNYHLSSQACFEKLKDVVIASMRAPSLTVKDSYADYVRYNTESFRVLNHYISDGSGLASPHDEADSEAPQETPTVHSSTVIDRSPTIGSMISNSTYSNSHRYVKENDSYSNKHALGESNLTPQVQLTSESPQETLAVHFGIVCDGCARTIKGVRAKCNDCPDYDLCPVCYPLRFDFHADLHEFALHATPLESPDNMADALVKVVSARTADEAHRSVIICDRCSKKITGIRAKCSHLNCPDFDLCDKCYPVRGEMHPADHTFSITTMETDARDGDAQAPAHKPGTKVQFPGAKVVHMADCDLCGKGICGTRWKCVECEDWDCCEGCLDGVQAHHPFHQLLPITCPDIVKPEVREPVRHRNILCDGCNKEIVGVRYKCTHPSCDDYDLCSGCESHPIPRHDSDHVMLKIRDSQTWEANSRLAHKFNIAPCDHSRSSAPLVARTGKAVVDENVVPPMPQITHTGYAVVIRPPDSQFKTPVARTSYAVLASSGGSCSIHSSNSTENSVVIDHPKESRLTSLSESFAPGTSTSDQTQCDEREDSLTADIPSVPEVERTSSLAAGSGSPAQQPSFQTPTGEVYESPLVVTLATPEPTQGRFEVDDSSLNDISTTSRISEFKVSAQHPTPTSHAGAPSAKNVISTSTSPISCTSELTARYVSDLNLADGTAVSAGSRFTKIWLVHNSGSVSWPVGTQIAFTGGFSNGAGTAFSVPSALPNEVVEVAVDSMAPDESGEYCQFWRLMNPSGVKFGDRLWLRLKVVMGGDQLGVNDSAISSLSASASFHLPRFTASGTLESSTSAASPPVNELRAHAESLVSSLNQVEANENRGTSEHTHSLTVGSDAEFESEWSHEQFNSSLGQSTPDDADDFEIVTDSDSSSDGESVVEV</sequence>
<keyword evidence="8" id="KW-1185">Reference proteome</keyword>
<feature type="compositionally biased region" description="Polar residues" evidence="5">
    <location>
        <begin position="1264"/>
        <end position="1280"/>
    </location>
</feature>
<reference evidence="7" key="1">
    <citation type="submission" date="2013-11" db="EMBL/GenBank/DDBJ databases">
        <title>Genome sequence of the fusiform rust pathogen reveals effectors for host alternation and coevolution with pine.</title>
        <authorList>
            <consortium name="DOE Joint Genome Institute"/>
            <person name="Smith K."/>
            <person name="Pendleton A."/>
            <person name="Kubisiak T."/>
            <person name="Anderson C."/>
            <person name="Salamov A."/>
            <person name="Aerts A."/>
            <person name="Riley R."/>
            <person name="Clum A."/>
            <person name="Lindquist E."/>
            <person name="Ence D."/>
            <person name="Campbell M."/>
            <person name="Kronenberg Z."/>
            <person name="Feau N."/>
            <person name="Dhillon B."/>
            <person name="Hamelin R."/>
            <person name="Burleigh J."/>
            <person name="Smith J."/>
            <person name="Yandell M."/>
            <person name="Nelson C."/>
            <person name="Grigoriev I."/>
            <person name="Davis J."/>
        </authorList>
    </citation>
    <scope>NUCLEOTIDE SEQUENCE</scope>
    <source>
        <strain evidence="7">G11</strain>
    </source>
</reference>
<feature type="region of interest" description="Disordered" evidence="5">
    <location>
        <begin position="112"/>
        <end position="132"/>
    </location>
</feature>
<dbReference type="InterPro" id="IPR032350">
    <property type="entry name" value="Nbr1_FW"/>
</dbReference>
<gene>
    <name evidence="7" type="ORF">CROQUDRAFT_718497</name>
</gene>
<dbReference type="Pfam" id="PF16158">
    <property type="entry name" value="N_BRCA1_IG"/>
    <property type="match status" value="1"/>
</dbReference>
<dbReference type="SMART" id="SM00291">
    <property type="entry name" value="ZnF_ZZ"/>
    <property type="match status" value="4"/>
</dbReference>
<dbReference type="InterPro" id="IPR013783">
    <property type="entry name" value="Ig-like_fold"/>
</dbReference>
<keyword evidence="1" id="KW-0479">Metal-binding</keyword>
<feature type="region of interest" description="Disordered" evidence="5">
    <location>
        <begin position="806"/>
        <end position="829"/>
    </location>
</feature>
<dbReference type="PROSITE" id="PS50135">
    <property type="entry name" value="ZF_ZZ_2"/>
    <property type="match status" value="2"/>
</dbReference>
<dbReference type="EMBL" id="MU167422">
    <property type="protein sequence ID" value="KAG0140743.1"/>
    <property type="molecule type" value="Genomic_DNA"/>
</dbReference>
<evidence type="ECO:0000256" key="5">
    <source>
        <dbReference type="SAM" id="MobiDB-lite"/>
    </source>
</evidence>
<organism evidence="7 8">
    <name type="scientific">Cronartium quercuum f. sp. fusiforme G11</name>
    <dbReference type="NCBI Taxonomy" id="708437"/>
    <lineage>
        <taxon>Eukaryota</taxon>
        <taxon>Fungi</taxon>
        <taxon>Dikarya</taxon>
        <taxon>Basidiomycota</taxon>
        <taxon>Pucciniomycotina</taxon>
        <taxon>Pucciniomycetes</taxon>
        <taxon>Pucciniales</taxon>
        <taxon>Coleosporiaceae</taxon>
        <taxon>Cronartium</taxon>
    </lineage>
</organism>
<evidence type="ECO:0000313" key="8">
    <source>
        <dbReference type="Proteomes" id="UP000886653"/>
    </source>
</evidence>
<protein>
    <recommendedName>
        <fullName evidence="6">ZZ-type domain-containing protein</fullName>
    </recommendedName>
</protein>
<feature type="compositionally biased region" description="Polar residues" evidence="5">
    <location>
        <begin position="1596"/>
        <end position="1607"/>
    </location>
</feature>